<dbReference type="InterPro" id="IPR027640">
    <property type="entry name" value="Kinesin-like_fam"/>
</dbReference>
<keyword evidence="1" id="KW-0493">Microtubule</keyword>
<organism evidence="3">
    <name type="scientific">Sesamum calycinum</name>
    <dbReference type="NCBI Taxonomy" id="2727403"/>
    <lineage>
        <taxon>Eukaryota</taxon>
        <taxon>Viridiplantae</taxon>
        <taxon>Streptophyta</taxon>
        <taxon>Embryophyta</taxon>
        <taxon>Tracheophyta</taxon>
        <taxon>Spermatophyta</taxon>
        <taxon>Magnoliopsida</taxon>
        <taxon>eudicotyledons</taxon>
        <taxon>Gunneridae</taxon>
        <taxon>Pentapetalae</taxon>
        <taxon>asterids</taxon>
        <taxon>lamiids</taxon>
        <taxon>Lamiales</taxon>
        <taxon>Pedaliaceae</taxon>
        <taxon>Sesamum</taxon>
    </lineage>
</organism>
<evidence type="ECO:0000313" key="3">
    <source>
        <dbReference type="EMBL" id="KAL0351800.1"/>
    </source>
</evidence>
<proteinExistence type="predicted"/>
<dbReference type="PANTHER" id="PTHR47968">
    <property type="entry name" value="CENTROMERE PROTEIN E"/>
    <property type="match status" value="1"/>
</dbReference>
<protein>
    <submittedName>
        <fullName evidence="3">Kinesin-like protein KIN-7J</fullName>
    </submittedName>
</protein>
<evidence type="ECO:0000256" key="1">
    <source>
        <dbReference type="ARBA" id="ARBA00022701"/>
    </source>
</evidence>
<comment type="caution">
    <text evidence="3">The sequence shown here is derived from an EMBL/GenBank/DDBJ whole genome shotgun (WGS) entry which is preliminary data.</text>
</comment>
<reference evidence="3" key="1">
    <citation type="submission" date="2020-06" db="EMBL/GenBank/DDBJ databases">
        <authorList>
            <person name="Li T."/>
            <person name="Hu X."/>
            <person name="Zhang T."/>
            <person name="Song X."/>
            <person name="Zhang H."/>
            <person name="Dai N."/>
            <person name="Sheng W."/>
            <person name="Hou X."/>
            <person name="Wei L."/>
        </authorList>
    </citation>
    <scope>NUCLEOTIDE SEQUENCE</scope>
    <source>
        <strain evidence="3">KEN8</strain>
        <tissue evidence="3">Leaf</tissue>
    </source>
</reference>
<gene>
    <name evidence="3" type="ORF">Scaly_1568700</name>
</gene>
<feature type="domain" description="NPK1-activating kinesin-like protein C-terminal" evidence="2">
    <location>
        <begin position="1"/>
        <end position="80"/>
    </location>
</feature>
<sequence>MLSKQMLKKYSVKEREALFEKWGIDIKSKQRRVQLCRRLWTDPTDMDHINESATIVAKLVGFKEPGQAPKEMFGLSFSPRPANVKSFSWRHSLPSMM</sequence>
<dbReference type="AlphaFoldDB" id="A0AAW2P6R5"/>
<accession>A0AAW2P6R5</accession>
<dbReference type="GO" id="GO:0007018">
    <property type="term" value="P:microtubule-based movement"/>
    <property type="evidence" value="ECO:0007669"/>
    <property type="project" value="InterPro"/>
</dbReference>
<dbReference type="GO" id="GO:0003777">
    <property type="term" value="F:microtubule motor activity"/>
    <property type="evidence" value="ECO:0007669"/>
    <property type="project" value="InterPro"/>
</dbReference>
<dbReference type="InterPro" id="IPR021881">
    <property type="entry name" value="NACK_C"/>
</dbReference>
<reference evidence="3" key="2">
    <citation type="journal article" date="2024" name="Plant">
        <title>Genomic evolution and insights into agronomic trait innovations of Sesamum species.</title>
        <authorList>
            <person name="Miao H."/>
            <person name="Wang L."/>
            <person name="Qu L."/>
            <person name="Liu H."/>
            <person name="Sun Y."/>
            <person name="Le M."/>
            <person name="Wang Q."/>
            <person name="Wei S."/>
            <person name="Zheng Y."/>
            <person name="Lin W."/>
            <person name="Duan Y."/>
            <person name="Cao H."/>
            <person name="Xiong S."/>
            <person name="Wang X."/>
            <person name="Wei L."/>
            <person name="Li C."/>
            <person name="Ma Q."/>
            <person name="Ju M."/>
            <person name="Zhao R."/>
            <person name="Li G."/>
            <person name="Mu C."/>
            <person name="Tian Q."/>
            <person name="Mei H."/>
            <person name="Zhang T."/>
            <person name="Gao T."/>
            <person name="Zhang H."/>
        </authorList>
    </citation>
    <scope>NUCLEOTIDE SEQUENCE</scope>
    <source>
        <strain evidence="3">KEN8</strain>
    </source>
</reference>
<dbReference type="PANTHER" id="PTHR47968:SF54">
    <property type="entry name" value="KINESIN-LIKE PROTEIN NACK2"/>
    <property type="match status" value="1"/>
</dbReference>
<dbReference type="EMBL" id="JACGWM010000009">
    <property type="protein sequence ID" value="KAL0351800.1"/>
    <property type="molecule type" value="Genomic_DNA"/>
</dbReference>
<name>A0AAW2P6R5_9LAMI</name>
<evidence type="ECO:0000259" key="2">
    <source>
        <dbReference type="Pfam" id="PF11995"/>
    </source>
</evidence>
<dbReference type="GO" id="GO:0005874">
    <property type="term" value="C:microtubule"/>
    <property type="evidence" value="ECO:0007669"/>
    <property type="project" value="UniProtKB-KW"/>
</dbReference>
<dbReference type="Pfam" id="PF11995">
    <property type="entry name" value="DUF3490"/>
    <property type="match status" value="1"/>
</dbReference>